<evidence type="ECO:0000256" key="1">
    <source>
        <dbReference type="SAM" id="MobiDB-lite"/>
    </source>
</evidence>
<accession>A0A1Y2IKN8</accession>
<evidence type="ECO:0000313" key="2">
    <source>
        <dbReference type="EMBL" id="OSD00492.1"/>
    </source>
</evidence>
<feature type="compositionally biased region" description="Basic residues" evidence="1">
    <location>
        <begin position="74"/>
        <end position="87"/>
    </location>
</feature>
<protein>
    <submittedName>
        <fullName evidence="2">Uncharacterized protein</fullName>
    </submittedName>
</protein>
<reference evidence="2 3" key="1">
    <citation type="journal article" date="2015" name="Biotechnol. Biofuels">
        <title>Enhanced degradation of softwood versus hardwood by the white-rot fungus Pycnoporus coccineus.</title>
        <authorList>
            <person name="Couturier M."/>
            <person name="Navarro D."/>
            <person name="Chevret D."/>
            <person name="Henrissat B."/>
            <person name="Piumi F."/>
            <person name="Ruiz-Duenas F.J."/>
            <person name="Martinez A.T."/>
            <person name="Grigoriev I.V."/>
            <person name="Riley R."/>
            <person name="Lipzen A."/>
            <person name="Berrin J.G."/>
            <person name="Master E.R."/>
            <person name="Rosso M.N."/>
        </authorList>
    </citation>
    <scope>NUCLEOTIDE SEQUENCE [LARGE SCALE GENOMIC DNA]</scope>
    <source>
        <strain evidence="2 3">BRFM310</strain>
    </source>
</reference>
<dbReference type="AlphaFoldDB" id="A0A1Y2IKN8"/>
<name>A0A1Y2IKN8_TRAC3</name>
<feature type="region of interest" description="Disordered" evidence="1">
    <location>
        <begin position="65"/>
        <end position="89"/>
    </location>
</feature>
<organism evidence="2 3">
    <name type="scientific">Trametes coccinea (strain BRFM310)</name>
    <name type="common">Pycnoporus coccineus</name>
    <dbReference type="NCBI Taxonomy" id="1353009"/>
    <lineage>
        <taxon>Eukaryota</taxon>
        <taxon>Fungi</taxon>
        <taxon>Dikarya</taxon>
        <taxon>Basidiomycota</taxon>
        <taxon>Agaricomycotina</taxon>
        <taxon>Agaricomycetes</taxon>
        <taxon>Polyporales</taxon>
        <taxon>Polyporaceae</taxon>
        <taxon>Trametes</taxon>
    </lineage>
</organism>
<keyword evidence="3" id="KW-1185">Reference proteome</keyword>
<dbReference type="Proteomes" id="UP000193067">
    <property type="component" value="Unassembled WGS sequence"/>
</dbReference>
<sequence length="103" mass="12225">MYIVQYQPSMQRISSTVAIVCRRARWKRSIGRSAMALISFAERRRARKRKHKLYSKALCRLFGRKSGQKDQLRRGGRRRRREHRQRASPRLSARLLSVEICAL</sequence>
<evidence type="ECO:0000313" key="3">
    <source>
        <dbReference type="Proteomes" id="UP000193067"/>
    </source>
</evidence>
<gene>
    <name evidence="2" type="ORF">PYCCODRAFT_686771</name>
</gene>
<proteinExistence type="predicted"/>
<dbReference type="EMBL" id="KZ084118">
    <property type="protein sequence ID" value="OSD00492.1"/>
    <property type="molecule type" value="Genomic_DNA"/>
</dbReference>